<comment type="caution">
    <text evidence="2">The sequence shown here is derived from an EMBL/GenBank/DDBJ whole genome shotgun (WGS) entry which is preliminary data.</text>
</comment>
<organism evidence="2 3">
    <name type="scientific">Hymenobacter perfusus</name>
    <dbReference type="NCBI Taxonomy" id="1236770"/>
    <lineage>
        <taxon>Bacteria</taxon>
        <taxon>Pseudomonadati</taxon>
        <taxon>Bacteroidota</taxon>
        <taxon>Cytophagia</taxon>
        <taxon>Cytophagales</taxon>
        <taxon>Hymenobacteraceae</taxon>
        <taxon>Hymenobacter</taxon>
    </lineage>
</organism>
<accession>A0A3R9NDF7</accession>
<dbReference type="EMBL" id="RWIU01000002">
    <property type="protein sequence ID" value="RSK44644.1"/>
    <property type="molecule type" value="Genomic_DNA"/>
</dbReference>
<dbReference type="RefSeq" id="WP_125436797.1">
    <property type="nucleotide sequence ID" value="NZ_RWIU01000002.1"/>
</dbReference>
<name>A0A3R9NDF7_9BACT</name>
<keyword evidence="1" id="KW-0812">Transmembrane</keyword>
<keyword evidence="1" id="KW-1133">Transmembrane helix</keyword>
<gene>
    <name evidence="2" type="ORF">EI293_09025</name>
</gene>
<dbReference type="AlphaFoldDB" id="A0A3R9NDF7"/>
<dbReference type="Proteomes" id="UP000270291">
    <property type="component" value="Unassembled WGS sequence"/>
</dbReference>
<keyword evidence="3" id="KW-1185">Reference proteome</keyword>
<evidence type="ECO:0000313" key="2">
    <source>
        <dbReference type="EMBL" id="RSK44644.1"/>
    </source>
</evidence>
<evidence type="ECO:0000256" key="1">
    <source>
        <dbReference type="SAM" id="Phobius"/>
    </source>
</evidence>
<dbReference type="OrthoDB" id="180650at768503"/>
<sequence>MDQETQHAPCFLVVTHRNLCADYQLAKWATAGLGVLLLAVIGFSNQLIRKKISIYPLNESKKPRWTLVQRGFLVS</sequence>
<keyword evidence="1" id="KW-0472">Membrane</keyword>
<protein>
    <submittedName>
        <fullName evidence="2">Uncharacterized protein</fullName>
    </submittedName>
</protein>
<reference evidence="2 3" key="1">
    <citation type="submission" date="2018-12" db="EMBL/GenBank/DDBJ databases">
        <authorList>
            <person name="Feng G."/>
            <person name="Zhu H."/>
        </authorList>
    </citation>
    <scope>NUCLEOTIDE SEQUENCE [LARGE SCALE GENOMIC DNA]</scope>
    <source>
        <strain evidence="2 3">LMG 26000</strain>
    </source>
</reference>
<evidence type="ECO:0000313" key="3">
    <source>
        <dbReference type="Proteomes" id="UP000270291"/>
    </source>
</evidence>
<proteinExistence type="predicted"/>
<feature type="transmembrane region" description="Helical" evidence="1">
    <location>
        <begin position="25"/>
        <end position="43"/>
    </location>
</feature>